<gene>
    <name evidence="2" type="ORF">GCM10011502_27820</name>
</gene>
<dbReference type="Proteomes" id="UP000646152">
    <property type="component" value="Unassembled WGS sequence"/>
</dbReference>
<keyword evidence="3" id="KW-1185">Reference proteome</keyword>
<dbReference type="InterPro" id="IPR027417">
    <property type="entry name" value="P-loop_NTPase"/>
</dbReference>
<dbReference type="PANTHER" id="PTHR30121:SF11">
    <property type="entry name" value="AAA+ ATPASE DOMAIN-CONTAINING PROTEIN"/>
    <property type="match status" value="1"/>
</dbReference>
<dbReference type="InterPro" id="IPR051162">
    <property type="entry name" value="T4SS_component"/>
</dbReference>
<sequence>MDQQLQTVLKQDLAWLNNFTTPTRIDFAHPTKIQPLVRLIRLDEINEEKHQVYRQALVNVYASLNPEEQVRMLYLLEGSANGVNLYFGVVSDTADLVFEAYKNLRGALEGQLPGINFGNDVATTTTQELINAMQGSKYQGVILGTPTGQGEDNAQDENNYQDIDRLVRALQSTSRNDAQSNSRWQLAVLSQPLTRQSIDQQLDAAYQLSSRVSALIRTSVQTGGNTSRQKSTSVGKSESHGTNESTGKNWGKNDGASTSTNQGRSSGSNTSSNSRDSGSGTNKGTSTGTSQSKSVGTSEGSSRNSGSSFNKSITENDSLSDSTGSSISVSQELANKQAQHLADYLDKQLIPRLQKGLTKGLFNTSVYFSASDLSTYKRMKNTLRATLQGSEATMSPLVPYDLPEQAKGQMLSFPKAQGSYPIDELIFRSLSIDSSDRFGSLLTGDELAIVASLPQQELQGVRRRKTVDFVVDLPDVNPEASLDLGMVIDRGRRYKNNRVCLSRQDLNKHVFVTGVTGAGKTTTCLNLLLESNMPFLVIEPAKTEYRELADILGDEVEYYRPNGDDYQSLRINPFALVRKEQRIKSHAGFLKNVFAAIFPMEASMPMMVEAAILAAYEDKGWDIDENEFLLADDPFDPKANAWPTMGDMIAQLDKLIPTYKLGKEFEEKYRGSLVSRLRSLVDGTLGRVLDVPQSIDFHGLLERRVVIELEELQDSNEKALMMALLLGAINETMRAKHAVNPDFRQLTLVEEAHRLLSRPEPGDKTAALAVAAFADMLAEVRKYGTGMIIADQIPAKLIPDVIKNTHTKIVHRLFAEDDRRAMGEAMMMDDNQRGFLPNLGTGEAVVFCGGWHGPVHAGIRNDRAQTDNPAKLDLHKHYILQLWQQRERYYPQFCELSLLSKDKQGAEKFADFVRTARQAKNQLLHAIDKERKSLARRQGAYSRLRTWLIEQSSAALQYQPLYTSWQQQQTYVWPENVLEGAWVALLLDANPKLHASVGQAMPLTSVENRELMALAINELFARIIEHETVEKGLDDVRKILSPDLSGHLDHLKNFKSI</sequence>
<reference evidence="3" key="1">
    <citation type="journal article" date="2019" name="Int. J. Syst. Evol. Microbiol.">
        <title>The Global Catalogue of Microorganisms (GCM) 10K type strain sequencing project: providing services to taxonomists for standard genome sequencing and annotation.</title>
        <authorList>
            <consortium name="The Broad Institute Genomics Platform"/>
            <consortium name="The Broad Institute Genome Sequencing Center for Infectious Disease"/>
            <person name="Wu L."/>
            <person name="Ma J."/>
        </authorList>
    </citation>
    <scope>NUCLEOTIDE SEQUENCE [LARGE SCALE GENOMIC DNA]</scope>
    <source>
        <strain evidence="3">CGMCC 1.15923</strain>
    </source>
</reference>
<evidence type="ECO:0000256" key="1">
    <source>
        <dbReference type="SAM" id="MobiDB-lite"/>
    </source>
</evidence>
<name>A0ABQ1IXW7_9GAMM</name>
<feature type="compositionally biased region" description="Low complexity" evidence="1">
    <location>
        <begin position="257"/>
        <end position="312"/>
    </location>
</feature>
<feature type="region of interest" description="Disordered" evidence="1">
    <location>
        <begin position="219"/>
        <end position="325"/>
    </location>
</feature>
<evidence type="ECO:0008006" key="4">
    <source>
        <dbReference type="Google" id="ProtNLM"/>
    </source>
</evidence>
<protein>
    <recommendedName>
        <fullName evidence="4">Helicase HerA central domain-containing protein</fullName>
    </recommendedName>
</protein>
<accession>A0ABQ1IXW7</accession>
<evidence type="ECO:0000313" key="2">
    <source>
        <dbReference type="EMBL" id="GGB53068.1"/>
    </source>
</evidence>
<organism evidence="2 3">
    <name type="scientific">Oceanisphaera marina</name>
    <dbReference type="NCBI Taxonomy" id="2017550"/>
    <lineage>
        <taxon>Bacteria</taxon>
        <taxon>Pseudomonadati</taxon>
        <taxon>Pseudomonadota</taxon>
        <taxon>Gammaproteobacteria</taxon>
        <taxon>Aeromonadales</taxon>
        <taxon>Aeromonadaceae</taxon>
        <taxon>Oceanisphaera</taxon>
    </lineage>
</organism>
<dbReference type="RefSeq" id="WP_188630742.1">
    <property type="nucleotide sequence ID" value="NZ_BMKE01000030.1"/>
</dbReference>
<evidence type="ECO:0000313" key="3">
    <source>
        <dbReference type="Proteomes" id="UP000646152"/>
    </source>
</evidence>
<dbReference type="Gene3D" id="3.40.50.300">
    <property type="entry name" value="P-loop containing nucleotide triphosphate hydrolases"/>
    <property type="match status" value="2"/>
</dbReference>
<dbReference type="EMBL" id="BMKE01000030">
    <property type="protein sequence ID" value="GGB53068.1"/>
    <property type="molecule type" value="Genomic_DNA"/>
</dbReference>
<comment type="caution">
    <text evidence="2">The sequence shown here is derived from an EMBL/GenBank/DDBJ whole genome shotgun (WGS) entry which is preliminary data.</text>
</comment>
<feature type="compositionally biased region" description="Polar residues" evidence="1">
    <location>
        <begin position="219"/>
        <end position="248"/>
    </location>
</feature>
<proteinExistence type="predicted"/>
<dbReference type="SUPFAM" id="SSF52540">
    <property type="entry name" value="P-loop containing nucleoside triphosphate hydrolases"/>
    <property type="match status" value="1"/>
</dbReference>
<dbReference type="PANTHER" id="PTHR30121">
    <property type="entry name" value="UNCHARACTERIZED PROTEIN YJGR-RELATED"/>
    <property type="match status" value="1"/>
</dbReference>